<dbReference type="InterPro" id="IPR002018">
    <property type="entry name" value="CarbesteraseB"/>
</dbReference>
<sequence>MLLNSTEPGKHKTLASSMSMLLFSGCIRILNLLAAIQNGLQSFGQSTGGELVDSYTFSHPNDTIVKGAIEQSGSIFTNTVIVAASPILNDTTWNVVASAVGCGNTTDSTQFACMQNISTTDLSAAASNTTLTFTPVLDGVTAFTDMVARAASGDFLNVPVLAGTTANEGDIFIVIGELLELGDLVQPVTDILSSIYTLETTCPIAETTASRSAAGTTVFRYEYQAIFPNMSPFPQLRSYHTSEIPMVFGTYNLSSDSAFVIETGIQAPSTSTEIALSKTLQSAWVAFAQDPQNGLPSLGWPVYNASANSSTIATLGNYLNATGWSFTESAVIDALCPEISSFENIFTSIESGS</sequence>
<comment type="similarity">
    <text evidence="1">Belongs to the type-B carboxylesterase/lipase family.</text>
</comment>
<evidence type="ECO:0000259" key="3">
    <source>
        <dbReference type="Pfam" id="PF00135"/>
    </source>
</evidence>
<dbReference type="Gene3D" id="3.40.50.1820">
    <property type="entry name" value="alpha/beta hydrolase"/>
    <property type="match status" value="1"/>
</dbReference>
<dbReference type="Pfam" id="PF00135">
    <property type="entry name" value="COesterase"/>
    <property type="match status" value="1"/>
</dbReference>
<dbReference type="InterPro" id="IPR029058">
    <property type="entry name" value="AB_hydrolase_fold"/>
</dbReference>
<keyword evidence="5" id="KW-1185">Reference proteome</keyword>
<proteinExistence type="inferred from homology"/>
<evidence type="ECO:0000256" key="2">
    <source>
        <dbReference type="ARBA" id="ARBA00022801"/>
    </source>
</evidence>
<organism evidence="4 5">
    <name type="scientific">Gymnopus androsaceus JB14</name>
    <dbReference type="NCBI Taxonomy" id="1447944"/>
    <lineage>
        <taxon>Eukaryota</taxon>
        <taxon>Fungi</taxon>
        <taxon>Dikarya</taxon>
        <taxon>Basidiomycota</taxon>
        <taxon>Agaricomycotina</taxon>
        <taxon>Agaricomycetes</taxon>
        <taxon>Agaricomycetidae</taxon>
        <taxon>Agaricales</taxon>
        <taxon>Marasmiineae</taxon>
        <taxon>Omphalotaceae</taxon>
        <taxon>Gymnopus</taxon>
    </lineage>
</organism>
<evidence type="ECO:0000313" key="4">
    <source>
        <dbReference type="EMBL" id="KAE9396539.1"/>
    </source>
</evidence>
<dbReference type="Proteomes" id="UP000799118">
    <property type="component" value="Unassembled WGS sequence"/>
</dbReference>
<evidence type="ECO:0000256" key="1">
    <source>
        <dbReference type="ARBA" id="ARBA00005964"/>
    </source>
</evidence>
<dbReference type="AlphaFoldDB" id="A0A6A4HDT8"/>
<dbReference type="GO" id="GO:0052689">
    <property type="term" value="F:carboxylic ester hydrolase activity"/>
    <property type="evidence" value="ECO:0007669"/>
    <property type="project" value="TreeGrafter"/>
</dbReference>
<keyword evidence="2" id="KW-0378">Hydrolase</keyword>
<gene>
    <name evidence="4" type="ORF">BT96DRAFT_1021328</name>
</gene>
<protein>
    <submittedName>
        <fullName evidence="4">Alpha/beta-hydrolase</fullName>
    </submittedName>
</protein>
<dbReference type="SUPFAM" id="SSF53474">
    <property type="entry name" value="alpha/beta-Hydrolases"/>
    <property type="match status" value="1"/>
</dbReference>
<dbReference type="EMBL" id="ML769512">
    <property type="protein sequence ID" value="KAE9396539.1"/>
    <property type="molecule type" value="Genomic_DNA"/>
</dbReference>
<accession>A0A6A4HDT8</accession>
<evidence type="ECO:0000313" key="5">
    <source>
        <dbReference type="Proteomes" id="UP000799118"/>
    </source>
</evidence>
<dbReference type="OrthoDB" id="408631at2759"/>
<reference evidence="4" key="1">
    <citation type="journal article" date="2019" name="Environ. Microbiol.">
        <title>Fungal ecological strategies reflected in gene transcription - a case study of two litter decomposers.</title>
        <authorList>
            <person name="Barbi F."/>
            <person name="Kohler A."/>
            <person name="Barry K."/>
            <person name="Baskaran P."/>
            <person name="Daum C."/>
            <person name="Fauchery L."/>
            <person name="Ihrmark K."/>
            <person name="Kuo A."/>
            <person name="LaButti K."/>
            <person name="Lipzen A."/>
            <person name="Morin E."/>
            <person name="Grigoriev I.V."/>
            <person name="Henrissat B."/>
            <person name="Lindahl B."/>
            <person name="Martin F."/>
        </authorList>
    </citation>
    <scope>NUCLEOTIDE SEQUENCE</scope>
    <source>
        <strain evidence="4">JB14</strain>
    </source>
</reference>
<name>A0A6A4HDT8_9AGAR</name>
<dbReference type="PANTHER" id="PTHR43918:SF4">
    <property type="entry name" value="CARBOXYLIC ESTER HYDROLASE"/>
    <property type="match status" value="1"/>
</dbReference>
<dbReference type="PANTHER" id="PTHR43918">
    <property type="entry name" value="ACETYLCHOLINESTERASE"/>
    <property type="match status" value="1"/>
</dbReference>
<dbReference type="InterPro" id="IPR050654">
    <property type="entry name" value="AChE-related_enzymes"/>
</dbReference>
<feature type="domain" description="Carboxylesterase type B" evidence="3">
    <location>
        <begin position="43"/>
        <end position="174"/>
    </location>
</feature>